<sequence length="835" mass="85884">MAPEQSSPHWDRIVGDNWPQISPSAWHALETAAREGAEALNLSDIEQARRAFEETVQQSAGLEYIRMALVALENNPRAFAAALTAAADTFGTLGDIVRRTRNQILDVVGDAADRIEAATRGDNNDDGEVDDEAEAETDRQTTEAILTEARGDVDDIAAAALRSLGPQGLPRLDDIAEALGQPGPWRSGAAPGQAPRAPGAGAPGDNGHHWAPGTGFDPGTWKPGHTGLVPPDAGLGRVLIDFIWDLLTPDPVAPDLQLPPPGGEVTAEPDVPTGIPATPPGQGADGQDQAVGGAPPPGPRTTMPAPDSDGSTTGVPADDVPAAGGNETGVRTTDSPAENAPVGDPEASAVESGTRANLEDSDISRDDARTDDPVGRTMSVAPGMLAAGLPMGSVGPASTEPPVTRSTAAGGGSGSAGSVTSSATGSAVGSATQTSRGAAGPIEAQRGPGATGKTISAANTPGVVAPGGRAPGLLPDSDPGGDKRRGAGEVVQDAVGAAMIASAAPAFVVGERVDGDLVLARTLLGGIRAAADPWVVGVDWAVAVLRHPGGVSAFVTSNEGRGWLPARLYLPAELSLPWLWTVAEESGWEGIADPARVLVEFAMAWGAKSGSKLSALASSQPIDPVLGGQLVTVALAGSVGPSDAMDLRSPTAGMLDRLGLTASARLLDRATSVPDHDVALRCLELAVDAHIRVERAGVRTVDAMGAPEIRLRILRALRDRREFAAGWWEEMQDADDLIAATALGHRAVTSRIALGELRPAATDFEPDSELSVLRALTFQRRCNELVLLLAEERTRQTLRDAVYAHSQILTHPHFARPPAAAPVPRRSAVSTGGAR</sequence>
<dbReference type="EMBL" id="JBIRUQ010000002">
    <property type="protein sequence ID" value="MFI1461019.1"/>
    <property type="molecule type" value="Genomic_DNA"/>
</dbReference>
<organism evidence="2 3">
    <name type="scientific">Nocardia carnea</name>
    <dbReference type="NCBI Taxonomy" id="37328"/>
    <lineage>
        <taxon>Bacteria</taxon>
        <taxon>Bacillati</taxon>
        <taxon>Actinomycetota</taxon>
        <taxon>Actinomycetes</taxon>
        <taxon>Mycobacteriales</taxon>
        <taxon>Nocardiaceae</taxon>
        <taxon>Nocardia</taxon>
    </lineage>
</organism>
<keyword evidence="3" id="KW-1185">Reference proteome</keyword>
<feature type="compositionally biased region" description="Acidic residues" evidence="1">
    <location>
        <begin position="124"/>
        <end position="135"/>
    </location>
</feature>
<protein>
    <submittedName>
        <fullName evidence="2">Uncharacterized protein</fullName>
    </submittedName>
</protein>
<dbReference type="Proteomes" id="UP001611263">
    <property type="component" value="Unassembled WGS sequence"/>
</dbReference>
<feature type="compositionally biased region" description="Low complexity" evidence="1">
    <location>
        <begin position="416"/>
        <end position="435"/>
    </location>
</feature>
<accession>A0ABW7TML2</accession>
<evidence type="ECO:0000313" key="2">
    <source>
        <dbReference type="EMBL" id="MFI1461019.1"/>
    </source>
</evidence>
<feature type="region of interest" description="Disordered" evidence="1">
    <location>
        <begin position="177"/>
        <end position="228"/>
    </location>
</feature>
<feature type="compositionally biased region" description="Low complexity" evidence="1">
    <location>
        <begin position="280"/>
        <end position="293"/>
    </location>
</feature>
<proteinExistence type="predicted"/>
<name>A0ABW7TML2_9NOCA</name>
<evidence type="ECO:0000313" key="3">
    <source>
        <dbReference type="Proteomes" id="UP001611263"/>
    </source>
</evidence>
<reference evidence="2 3" key="1">
    <citation type="submission" date="2024-10" db="EMBL/GenBank/DDBJ databases">
        <title>The Natural Products Discovery Center: Release of the First 8490 Sequenced Strains for Exploring Actinobacteria Biosynthetic Diversity.</title>
        <authorList>
            <person name="Kalkreuter E."/>
            <person name="Kautsar S.A."/>
            <person name="Yang D."/>
            <person name="Bader C.D."/>
            <person name="Teijaro C.N."/>
            <person name="Fluegel L."/>
            <person name="Davis C.M."/>
            <person name="Simpson J.R."/>
            <person name="Lauterbach L."/>
            <person name="Steele A.D."/>
            <person name="Gui C."/>
            <person name="Meng S."/>
            <person name="Li G."/>
            <person name="Viehrig K."/>
            <person name="Ye F."/>
            <person name="Su P."/>
            <person name="Kiefer A.F."/>
            <person name="Nichols A."/>
            <person name="Cepeda A.J."/>
            <person name="Yan W."/>
            <person name="Fan B."/>
            <person name="Jiang Y."/>
            <person name="Adhikari A."/>
            <person name="Zheng C.-J."/>
            <person name="Schuster L."/>
            <person name="Cowan T.M."/>
            <person name="Smanski M.J."/>
            <person name="Chevrette M.G."/>
            <person name="De Carvalho L.P.S."/>
            <person name="Shen B."/>
        </authorList>
    </citation>
    <scope>NUCLEOTIDE SEQUENCE [LARGE SCALE GENOMIC DNA]</scope>
    <source>
        <strain evidence="2 3">NPDC020568</strain>
    </source>
</reference>
<gene>
    <name evidence="2" type="ORF">ACH4WX_09880</name>
</gene>
<feature type="region of interest" description="Disordered" evidence="1">
    <location>
        <begin position="814"/>
        <end position="835"/>
    </location>
</feature>
<feature type="compositionally biased region" description="Low complexity" evidence="1">
    <location>
        <begin position="816"/>
        <end position="835"/>
    </location>
</feature>
<dbReference type="RefSeq" id="WP_033247386.1">
    <property type="nucleotide sequence ID" value="NZ_JBIRUQ010000002.1"/>
</dbReference>
<feature type="compositionally biased region" description="Low complexity" evidence="1">
    <location>
        <begin position="461"/>
        <end position="472"/>
    </location>
</feature>
<comment type="caution">
    <text evidence="2">The sequence shown here is derived from an EMBL/GenBank/DDBJ whole genome shotgun (WGS) entry which is preliminary data.</text>
</comment>
<feature type="region of interest" description="Disordered" evidence="1">
    <location>
        <begin position="116"/>
        <end position="140"/>
    </location>
</feature>
<feature type="region of interest" description="Disordered" evidence="1">
    <location>
        <begin position="254"/>
        <end position="487"/>
    </location>
</feature>
<evidence type="ECO:0000256" key="1">
    <source>
        <dbReference type="SAM" id="MobiDB-lite"/>
    </source>
</evidence>
<feature type="compositionally biased region" description="Low complexity" evidence="1">
    <location>
        <begin position="188"/>
        <end position="200"/>
    </location>
</feature>
<dbReference type="GeneID" id="93504164"/>
<feature type="compositionally biased region" description="Basic and acidic residues" evidence="1">
    <location>
        <begin position="362"/>
        <end position="374"/>
    </location>
</feature>